<evidence type="ECO:0000313" key="3">
    <source>
        <dbReference type="EMBL" id="ALF53286.1"/>
    </source>
</evidence>
<dbReference type="KEGG" id="npz:ACX27_11260"/>
<dbReference type="GO" id="GO:0046872">
    <property type="term" value="F:metal ion binding"/>
    <property type="evidence" value="ECO:0007669"/>
    <property type="project" value="UniProtKB-KW"/>
</dbReference>
<dbReference type="InterPro" id="IPR014710">
    <property type="entry name" value="RmlC-like_jellyroll"/>
</dbReference>
<dbReference type="Proteomes" id="UP000062645">
    <property type="component" value="Chromosome"/>
</dbReference>
<dbReference type="InterPro" id="IPR011051">
    <property type="entry name" value="RmlC_Cupin_sf"/>
</dbReference>
<dbReference type="Gene3D" id="2.60.120.10">
    <property type="entry name" value="Jelly Rolls"/>
    <property type="match status" value="1"/>
</dbReference>
<dbReference type="PATRIC" id="fig|224013.5.peg.2718"/>
<gene>
    <name evidence="3" type="ORF">ACX27_11260</name>
</gene>
<evidence type="ECO:0000259" key="2">
    <source>
        <dbReference type="Pfam" id="PF07883"/>
    </source>
</evidence>
<dbReference type="InterPro" id="IPR013096">
    <property type="entry name" value="Cupin_2"/>
</dbReference>
<dbReference type="InterPro" id="IPR051610">
    <property type="entry name" value="GPI/OXD"/>
</dbReference>
<reference evidence="4" key="1">
    <citation type="submission" date="2015-07" db="EMBL/GenBank/DDBJ databases">
        <title>Genome Of Nitrogen-Fixing Cyanobacterium Nostoc piscinale CENA21 From Solimoes/Amazon River Floodplain Sediments And Comparative Genomics To Uncover Biosynthetic Natural Products Potential.</title>
        <authorList>
            <person name="Leao T.F."/>
            <person name="Leao P.N."/>
            <person name="Guimaraes P.I."/>
            <person name="de Melo A.G.C."/>
            <person name="Ramos R.T.J."/>
            <person name="Silva A."/>
            <person name="Fiore M.F."/>
            <person name="Schneider M.P.C."/>
        </authorList>
    </citation>
    <scope>NUCLEOTIDE SEQUENCE [LARGE SCALE GENOMIC DNA]</scope>
    <source>
        <strain evidence="4">CENA21</strain>
    </source>
</reference>
<name>A0A0M4TK69_9NOSO</name>
<dbReference type="PANTHER" id="PTHR35848:SF9">
    <property type="entry name" value="SLL1358 PROTEIN"/>
    <property type="match status" value="1"/>
</dbReference>
<proteinExistence type="predicted"/>
<evidence type="ECO:0000313" key="4">
    <source>
        <dbReference type="Proteomes" id="UP000062645"/>
    </source>
</evidence>
<evidence type="ECO:0000256" key="1">
    <source>
        <dbReference type="ARBA" id="ARBA00022723"/>
    </source>
</evidence>
<dbReference type="CDD" id="cd02224">
    <property type="entry name" value="cupin_SPO2919-like"/>
    <property type="match status" value="1"/>
</dbReference>
<dbReference type="PANTHER" id="PTHR35848">
    <property type="entry name" value="OXALATE-BINDING PROTEIN"/>
    <property type="match status" value="1"/>
</dbReference>
<keyword evidence="1" id="KW-0479">Metal-binding</keyword>
<feature type="domain" description="Cupin type-2" evidence="2">
    <location>
        <begin position="45"/>
        <end position="116"/>
    </location>
</feature>
<protein>
    <submittedName>
        <fullName evidence="3">Cupin</fullName>
    </submittedName>
</protein>
<organism evidence="3 4">
    <name type="scientific">Nostoc piscinale CENA21</name>
    <dbReference type="NCBI Taxonomy" id="224013"/>
    <lineage>
        <taxon>Bacteria</taxon>
        <taxon>Bacillati</taxon>
        <taxon>Cyanobacteriota</taxon>
        <taxon>Cyanophyceae</taxon>
        <taxon>Nostocales</taxon>
        <taxon>Nostocaceae</taxon>
        <taxon>Nostoc</taxon>
    </lineage>
</organism>
<keyword evidence="4" id="KW-1185">Reference proteome</keyword>
<accession>A0A0M4TK69</accession>
<dbReference type="AlphaFoldDB" id="A0A0M4TK69"/>
<reference evidence="3 4" key="2">
    <citation type="journal article" date="2016" name="Genome Announc.">
        <title>Draft Genome Sequence of the N2-Fixing Cyanobacterium Nostoc piscinale CENA21, Isolated from the Brazilian Amazon Floodplain.</title>
        <authorList>
            <person name="Leao T."/>
            <person name="Guimaraes P.I."/>
            <person name="de Melo A.G."/>
            <person name="Ramos R.T."/>
            <person name="Leao P.N."/>
            <person name="Silva A."/>
            <person name="Fiore M.F."/>
            <person name="Schneider M.P."/>
        </authorList>
    </citation>
    <scope>NUCLEOTIDE SEQUENCE [LARGE SCALE GENOMIC DNA]</scope>
    <source>
        <strain evidence="3 4">CENA21</strain>
    </source>
</reference>
<dbReference type="STRING" id="224013.ACX27_11260"/>
<dbReference type="EMBL" id="CP012036">
    <property type="protein sequence ID" value="ALF53286.1"/>
    <property type="molecule type" value="Genomic_DNA"/>
</dbReference>
<dbReference type="OrthoDB" id="116921at2"/>
<dbReference type="RefSeq" id="WP_062292151.1">
    <property type="nucleotide sequence ID" value="NZ_CP012036.1"/>
</dbReference>
<sequence>MIINPDNVPNRTTSIYPEKFRHLVAGRVKKALGNAAGLKNYGVNLVTLAPGSRSALRHWHTRQDEFIYIIEGEVTLVTNEGEQILTPGMMAGFPASEENGHQLVNHSEKIVVYLEVGDRTPDDEAYYPDDDLIAKNGANGERIFTRKDGTLYES</sequence>
<dbReference type="Pfam" id="PF07883">
    <property type="entry name" value="Cupin_2"/>
    <property type="match status" value="1"/>
</dbReference>
<dbReference type="SUPFAM" id="SSF51182">
    <property type="entry name" value="RmlC-like cupins"/>
    <property type="match status" value="1"/>
</dbReference>